<dbReference type="Gene3D" id="3.30.360.10">
    <property type="entry name" value="Dihydrodipicolinate Reductase, domain 2"/>
    <property type="match status" value="1"/>
</dbReference>
<dbReference type="InterPro" id="IPR055170">
    <property type="entry name" value="GFO_IDH_MocA-like_dom"/>
</dbReference>
<proteinExistence type="predicted"/>
<dbReference type="SUPFAM" id="SSF55347">
    <property type="entry name" value="Glyceraldehyde-3-phosphate dehydrogenase-like, C-terminal domain"/>
    <property type="match status" value="1"/>
</dbReference>
<dbReference type="Proteomes" id="UP001176429">
    <property type="component" value="Unassembled WGS sequence"/>
</dbReference>
<accession>A0ABT9BC71</accession>
<comment type="caution">
    <text evidence="3">The sequence shown here is derived from an EMBL/GenBank/DDBJ whole genome shotgun (WGS) entry which is preliminary data.</text>
</comment>
<evidence type="ECO:0000313" key="4">
    <source>
        <dbReference type="Proteomes" id="UP001176429"/>
    </source>
</evidence>
<feature type="domain" description="Gfo/Idh/MocA-like oxidoreductase N-terminal" evidence="1">
    <location>
        <begin position="9"/>
        <end position="139"/>
    </location>
</feature>
<dbReference type="Pfam" id="PF22725">
    <property type="entry name" value="GFO_IDH_MocA_C3"/>
    <property type="match status" value="1"/>
</dbReference>
<dbReference type="Pfam" id="PF01408">
    <property type="entry name" value="GFO_IDH_MocA"/>
    <property type="match status" value="1"/>
</dbReference>
<reference evidence="3" key="1">
    <citation type="submission" date="2023-07" db="EMBL/GenBank/DDBJ databases">
        <authorList>
            <person name="Kim M.K."/>
        </authorList>
    </citation>
    <scope>NUCLEOTIDE SEQUENCE</scope>
    <source>
        <strain evidence="3">ASUV-10-1</strain>
    </source>
</reference>
<gene>
    <name evidence="3" type="ORF">Q5H93_14025</name>
</gene>
<evidence type="ECO:0000259" key="2">
    <source>
        <dbReference type="Pfam" id="PF22725"/>
    </source>
</evidence>
<sequence>METMYAKLRLAMIGGGQGAFIGGVHRLAAALDGEYELVAGAFSSRAATSQATGQALGLAPARVYDSYQDLIAGELALPVDERVQVISIVTPNHLHFAPAKLALENGFDVVLDKPLTFSLAEARELAHIVQTTGRRLVLTHTYTGYPMVKEARALVAAGALGRLRKVYVEYPQGWLSTFVEGDASNKQAGWRTDPARSGLAGAMGDIGTHAFNLLEYVTGLRVEQLCADIRAVVPGRQLDDDGAVLLQLSEGVSGVLIATQVAAGEENNLRLRVYGELGGLDWQQADNNTLLVKWLDQPTEIRRTNAPYTSAAARHNARIPSGHPEGYLEAFANIYRNFALTLRAEAAGQPPTAEMLDFPGIAEGLRGMAFIEAVVASGQSDAKWTEFPAV</sequence>
<feature type="domain" description="GFO/IDH/MocA-like oxidoreductase" evidence="2">
    <location>
        <begin position="149"/>
        <end position="280"/>
    </location>
</feature>
<dbReference type="PANTHER" id="PTHR43708">
    <property type="entry name" value="CONSERVED EXPRESSED OXIDOREDUCTASE (EUROFUNG)"/>
    <property type="match status" value="1"/>
</dbReference>
<dbReference type="PANTHER" id="PTHR43708:SF3">
    <property type="entry name" value="OXIDOREDUCTASE"/>
    <property type="match status" value="1"/>
</dbReference>
<protein>
    <submittedName>
        <fullName evidence="3">Gfo/Idh/MocA family oxidoreductase</fullName>
    </submittedName>
</protein>
<keyword evidence="4" id="KW-1185">Reference proteome</keyword>
<evidence type="ECO:0000259" key="1">
    <source>
        <dbReference type="Pfam" id="PF01408"/>
    </source>
</evidence>
<dbReference type="SUPFAM" id="SSF51735">
    <property type="entry name" value="NAD(P)-binding Rossmann-fold domains"/>
    <property type="match status" value="1"/>
</dbReference>
<dbReference type="InterPro" id="IPR000683">
    <property type="entry name" value="Gfo/Idh/MocA-like_OxRdtase_N"/>
</dbReference>
<name>A0ABT9BC71_9BACT</name>
<dbReference type="Gene3D" id="3.40.50.720">
    <property type="entry name" value="NAD(P)-binding Rossmann-like Domain"/>
    <property type="match status" value="1"/>
</dbReference>
<organism evidence="3 4">
    <name type="scientific">Hymenobacter aranciens</name>
    <dbReference type="NCBI Taxonomy" id="3063996"/>
    <lineage>
        <taxon>Bacteria</taxon>
        <taxon>Pseudomonadati</taxon>
        <taxon>Bacteroidota</taxon>
        <taxon>Cytophagia</taxon>
        <taxon>Cytophagales</taxon>
        <taxon>Hymenobacteraceae</taxon>
        <taxon>Hymenobacter</taxon>
    </lineage>
</organism>
<dbReference type="EMBL" id="JAUQSY010000008">
    <property type="protein sequence ID" value="MDO7875856.1"/>
    <property type="molecule type" value="Genomic_DNA"/>
</dbReference>
<evidence type="ECO:0000313" key="3">
    <source>
        <dbReference type="EMBL" id="MDO7875856.1"/>
    </source>
</evidence>
<dbReference type="InterPro" id="IPR036291">
    <property type="entry name" value="NAD(P)-bd_dom_sf"/>
</dbReference>
<dbReference type="InterPro" id="IPR051317">
    <property type="entry name" value="Gfo/Idh/MocA_oxidoreduct"/>
</dbReference>